<dbReference type="InterPro" id="IPR027470">
    <property type="entry name" value="Cation_efflux_CTD"/>
</dbReference>
<feature type="domain" description="Cation efflux protein cytoplasmic" evidence="1">
    <location>
        <begin position="1"/>
        <end position="22"/>
    </location>
</feature>
<organism evidence="2 3">
    <name type="scientific">Gluconacetobacter asukensis</name>
    <dbReference type="NCBI Taxonomy" id="1017181"/>
    <lineage>
        <taxon>Bacteria</taxon>
        <taxon>Pseudomonadati</taxon>
        <taxon>Pseudomonadota</taxon>
        <taxon>Alphaproteobacteria</taxon>
        <taxon>Acetobacterales</taxon>
        <taxon>Acetobacteraceae</taxon>
        <taxon>Gluconacetobacter</taxon>
    </lineage>
</organism>
<gene>
    <name evidence="2" type="ORF">HLH35_18215</name>
</gene>
<protein>
    <recommendedName>
        <fullName evidence="1">Cation efflux protein cytoplasmic domain-containing protein</fullName>
    </recommendedName>
</protein>
<dbReference type="SUPFAM" id="SSF160240">
    <property type="entry name" value="Cation efflux protein cytoplasmic domain-like"/>
    <property type="match status" value="1"/>
</dbReference>
<accession>A0A7W4P1D7</accession>
<dbReference type="EMBL" id="JABEQE010000025">
    <property type="protein sequence ID" value="MBB2174026.1"/>
    <property type="molecule type" value="Genomic_DNA"/>
</dbReference>
<dbReference type="Pfam" id="PF16916">
    <property type="entry name" value="ZT_dimer"/>
    <property type="match status" value="1"/>
</dbReference>
<dbReference type="Gene3D" id="3.30.70.1350">
    <property type="entry name" value="Cation efflux protein, cytoplasmic domain"/>
    <property type="match status" value="1"/>
</dbReference>
<dbReference type="InterPro" id="IPR036837">
    <property type="entry name" value="Cation_efflux_CTD_sf"/>
</dbReference>
<name>A0A7W4P1D7_9PROT</name>
<reference evidence="2 3" key="1">
    <citation type="submission" date="2020-04" db="EMBL/GenBank/DDBJ databases">
        <title>Description of novel Gluconacetobacter.</title>
        <authorList>
            <person name="Sombolestani A."/>
        </authorList>
    </citation>
    <scope>NUCLEOTIDE SEQUENCE [LARGE SCALE GENOMIC DNA]</scope>
    <source>
        <strain evidence="2 3">LMG 27724</strain>
    </source>
</reference>
<evidence type="ECO:0000313" key="3">
    <source>
        <dbReference type="Proteomes" id="UP000577891"/>
    </source>
</evidence>
<proteinExistence type="predicted"/>
<dbReference type="RefSeq" id="WP_182965426.1">
    <property type="nucleotide sequence ID" value="NZ_BAABGB010000008.1"/>
</dbReference>
<dbReference type="AlphaFoldDB" id="A0A7W4P1D7"/>
<evidence type="ECO:0000259" key="1">
    <source>
        <dbReference type="Pfam" id="PF16916"/>
    </source>
</evidence>
<dbReference type="Proteomes" id="UP000577891">
    <property type="component" value="Unassembled WGS sequence"/>
</dbReference>
<sequence length="26" mass="2890">MHLVVPGQMPVSDAHRICDRIEMPSA</sequence>
<evidence type="ECO:0000313" key="2">
    <source>
        <dbReference type="EMBL" id="MBB2174026.1"/>
    </source>
</evidence>
<keyword evidence="3" id="KW-1185">Reference proteome</keyword>
<comment type="caution">
    <text evidence="2">The sequence shown here is derived from an EMBL/GenBank/DDBJ whole genome shotgun (WGS) entry which is preliminary data.</text>
</comment>